<evidence type="ECO:0008006" key="4">
    <source>
        <dbReference type="Google" id="ProtNLM"/>
    </source>
</evidence>
<keyword evidence="3" id="KW-1185">Reference proteome</keyword>
<reference evidence="2" key="1">
    <citation type="journal article" date="2013" name="Nat. Commun.">
        <title>Whole-genome sequencing of Oryza brachyantha reveals mechanisms underlying Oryza genome evolution.</title>
        <authorList>
            <person name="Chen J."/>
            <person name="Huang Q."/>
            <person name="Gao D."/>
            <person name="Wang J."/>
            <person name="Lang Y."/>
            <person name="Liu T."/>
            <person name="Li B."/>
            <person name="Bai Z."/>
            <person name="Luis Goicoechea J."/>
            <person name="Liang C."/>
            <person name="Chen C."/>
            <person name="Zhang W."/>
            <person name="Sun S."/>
            <person name="Liao Y."/>
            <person name="Zhang X."/>
            <person name="Yang L."/>
            <person name="Song C."/>
            <person name="Wang M."/>
            <person name="Shi J."/>
            <person name="Liu G."/>
            <person name="Liu J."/>
            <person name="Zhou H."/>
            <person name="Zhou W."/>
            <person name="Yu Q."/>
            <person name="An N."/>
            <person name="Chen Y."/>
            <person name="Cai Q."/>
            <person name="Wang B."/>
            <person name="Liu B."/>
            <person name="Min J."/>
            <person name="Huang Y."/>
            <person name="Wu H."/>
            <person name="Li Z."/>
            <person name="Zhang Y."/>
            <person name="Yin Y."/>
            <person name="Song W."/>
            <person name="Jiang J."/>
            <person name="Jackson S.A."/>
            <person name="Wing R.A."/>
            <person name="Wang J."/>
            <person name="Chen M."/>
        </authorList>
    </citation>
    <scope>NUCLEOTIDE SEQUENCE [LARGE SCALE GENOMIC DNA]</scope>
    <source>
        <strain evidence="2">cv. IRGC 101232</strain>
    </source>
</reference>
<dbReference type="Proteomes" id="UP000006038">
    <property type="component" value="Chromosome 3"/>
</dbReference>
<feature type="region of interest" description="Disordered" evidence="1">
    <location>
        <begin position="1"/>
        <end position="20"/>
    </location>
</feature>
<evidence type="ECO:0000313" key="2">
    <source>
        <dbReference type="EnsemblPlants" id="OB03G24190.1"/>
    </source>
</evidence>
<sequence length="137" mass="15347">MPRFGHTHHQPPGGGTPPPFLLPLPSAPLFQCRRKGRGILSESGKAARSLSAVAVRSEPPAEVFDGMGKCPAHRGAGRGGARLDWRSFEEAERPWWWWWLLRGGWVVGFRGMKDGYKGELFAATGGREERRESRKRR</sequence>
<organism evidence="2">
    <name type="scientific">Oryza brachyantha</name>
    <name type="common">malo sina</name>
    <dbReference type="NCBI Taxonomy" id="4533"/>
    <lineage>
        <taxon>Eukaryota</taxon>
        <taxon>Viridiplantae</taxon>
        <taxon>Streptophyta</taxon>
        <taxon>Embryophyta</taxon>
        <taxon>Tracheophyta</taxon>
        <taxon>Spermatophyta</taxon>
        <taxon>Magnoliopsida</taxon>
        <taxon>Liliopsida</taxon>
        <taxon>Poales</taxon>
        <taxon>Poaceae</taxon>
        <taxon>BOP clade</taxon>
        <taxon>Oryzoideae</taxon>
        <taxon>Oryzeae</taxon>
        <taxon>Oryzinae</taxon>
        <taxon>Oryza</taxon>
    </lineage>
</organism>
<dbReference type="HOGENOM" id="CLU_1870417_0_0_1"/>
<reference evidence="2" key="2">
    <citation type="submission" date="2013-04" db="UniProtKB">
        <authorList>
            <consortium name="EnsemblPlants"/>
        </authorList>
    </citation>
    <scope>IDENTIFICATION</scope>
</reference>
<proteinExistence type="predicted"/>
<dbReference type="Gramene" id="OB03G24190.1">
    <property type="protein sequence ID" value="OB03G24190.1"/>
    <property type="gene ID" value="OB03G24190"/>
</dbReference>
<protein>
    <recommendedName>
        <fullName evidence="4">DUF834 domain-containing protein</fullName>
    </recommendedName>
</protein>
<name>J3LMZ3_ORYBR</name>
<dbReference type="EnsemblPlants" id="OB03G24190.1">
    <property type="protein sequence ID" value="OB03G24190.1"/>
    <property type="gene ID" value="OB03G24190"/>
</dbReference>
<evidence type="ECO:0000256" key="1">
    <source>
        <dbReference type="SAM" id="MobiDB-lite"/>
    </source>
</evidence>
<evidence type="ECO:0000313" key="3">
    <source>
        <dbReference type="Proteomes" id="UP000006038"/>
    </source>
</evidence>
<accession>J3LMZ3</accession>
<dbReference type="AlphaFoldDB" id="J3LMZ3"/>
<dbReference type="OMA" id="MPRFGHT"/>